<accession>A0A7C5Z7R4</accession>
<comment type="caution">
    <text evidence="1">The sequence shown here is derived from an EMBL/GenBank/DDBJ whole genome shotgun (WGS) entry which is preliminary data.</text>
</comment>
<protein>
    <submittedName>
        <fullName evidence="1">Toxin-antitoxin system HicB family antitoxin</fullName>
    </submittedName>
</protein>
<dbReference type="Gene3D" id="1.10.1220.10">
    <property type="entry name" value="Met repressor-like"/>
    <property type="match status" value="1"/>
</dbReference>
<sequence>MQSIIECRGELKVNALCRNKRIALTIRLTPEINEKLTELTREMGVSKNAYIKMLLVNALQKSDRSA</sequence>
<dbReference type="InterPro" id="IPR013321">
    <property type="entry name" value="Arc_rbn_hlx_hlx"/>
</dbReference>
<dbReference type="SUPFAM" id="SSF47598">
    <property type="entry name" value="Ribbon-helix-helix"/>
    <property type="match status" value="1"/>
</dbReference>
<evidence type="ECO:0000313" key="1">
    <source>
        <dbReference type="EMBL" id="HHS02241.1"/>
    </source>
</evidence>
<reference evidence="1" key="1">
    <citation type="journal article" date="2020" name="mSystems">
        <title>Genome- and Community-Level Interaction Insights into Carbon Utilization and Element Cycling Functions of Hydrothermarchaeota in Hydrothermal Sediment.</title>
        <authorList>
            <person name="Zhou Z."/>
            <person name="Liu Y."/>
            <person name="Xu W."/>
            <person name="Pan J."/>
            <person name="Luo Z.H."/>
            <person name="Li M."/>
        </authorList>
    </citation>
    <scope>NUCLEOTIDE SEQUENCE [LARGE SCALE GENOMIC DNA]</scope>
    <source>
        <strain evidence="1">SpSt-102</strain>
    </source>
</reference>
<dbReference type="AlphaFoldDB" id="A0A7C5Z7R4"/>
<dbReference type="GO" id="GO:0006355">
    <property type="term" value="P:regulation of DNA-templated transcription"/>
    <property type="evidence" value="ECO:0007669"/>
    <property type="project" value="InterPro"/>
</dbReference>
<organism evidence="1">
    <name type="scientific">Caldicellulosiruptor owensensis</name>
    <dbReference type="NCBI Taxonomy" id="55205"/>
    <lineage>
        <taxon>Bacteria</taxon>
        <taxon>Bacillati</taxon>
        <taxon>Bacillota</taxon>
        <taxon>Bacillota incertae sedis</taxon>
        <taxon>Caldicellulosiruptorales</taxon>
        <taxon>Caldicellulosiruptoraceae</taxon>
        <taxon>Caldicellulosiruptor</taxon>
    </lineage>
</organism>
<proteinExistence type="predicted"/>
<dbReference type="InterPro" id="IPR010985">
    <property type="entry name" value="Ribbon_hlx_hlx"/>
</dbReference>
<gene>
    <name evidence="1" type="ORF">ENL71_07065</name>
</gene>
<name>A0A7C5Z7R4_9FIRM</name>
<dbReference type="EMBL" id="DRUZ01000084">
    <property type="protein sequence ID" value="HHS02241.1"/>
    <property type="molecule type" value="Genomic_DNA"/>
</dbReference>